<organism evidence="1 2">
    <name type="scientific">Weissella muntiaci</name>
    <dbReference type="NCBI Taxonomy" id="2508881"/>
    <lineage>
        <taxon>Bacteria</taxon>
        <taxon>Bacillati</taxon>
        <taxon>Bacillota</taxon>
        <taxon>Bacilli</taxon>
        <taxon>Lactobacillales</taxon>
        <taxon>Lactobacillaceae</taxon>
        <taxon>Weissella</taxon>
    </lineage>
</organism>
<protein>
    <submittedName>
        <fullName evidence="1">Uncharacterized protein</fullName>
    </submittedName>
</protein>
<accession>A0A6C2CCF8</accession>
<gene>
    <name evidence="1" type="ORF">ESZ50_01110</name>
</gene>
<dbReference type="RefSeq" id="WP_148621755.1">
    <property type="nucleotide sequence ID" value="NZ_SDGZ01000004.1"/>
</dbReference>
<evidence type="ECO:0000313" key="1">
    <source>
        <dbReference type="EMBL" id="TYC50845.1"/>
    </source>
</evidence>
<dbReference type="Proteomes" id="UP000371977">
    <property type="component" value="Unassembled WGS sequence"/>
</dbReference>
<name>A0A6C2CCF8_9LACO</name>
<reference evidence="1 2" key="1">
    <citation type="submission" date="2019-01" db="EMBL/GenBank/DDBJ databases">
        <title>Weissella sp. nov., a novel lactic acid bacterium isolated from animal feces.</title>
        <authorList>
            <person name="Wang L.-T."/>
        </authorList>
    </citation>
    <scope>NUCLEOTIDE SEQUENCE [LARGE SCALE GENOMIC DNA]</scope>
    <source>
        <strain evidence="1 2">8H-2</strain>
    </source>
</reference>
<keyword evidence="2" id="KW-1185">Reference proteome</keyword>
<sequence length="191" mass="21977">MNRKKGLLIIAGVLTISIVVGIAYRAVQVKDAKNAASLAIKRINRQEYRGELQDYLKPFSETNTNIAVYSIPFATKAYKRDRFVVEVKRANIDWDASTATYNREVTYDQYQASGKKQRFEIVFPDVEHESAPKYFAYTGLSKVVYTTHVDYLVVDLSNKHVSLKNADFSQSKDTWINRKLYSVDNYRLAKK</sequence>
<dbReference type="EMBL" id="SDGZ01000004">
    <property type="protein sequence ID" value="TYC50845.1"/>
    <property type="molecule type" value="Genomic_DNA"/>
</dbReference>
<dbReference type="AlphaFoldDB" id="A0A6C2CCF8"/>
<comment type="caution">
    <text evidence="1">The sequence shown here is derived from an EMBL/GenBank/DDBJ whole genome shotgun (WGS) entry which is preliminary data.</text>
</comment>
<evidence type="ECO:0000313" key="2">
    <source>
        <dbReference type="Proteomes" id="UP000371977"/>
    </source>
</evidence>
<proteinExistence type="predicted"/>